<evidence type="ECO:0000313" key="2">
    <source>
        <dbReference type="Proteomes" id="UP000316194"/>
    </source>
</evidence>
<proteinExistence type="predicted"/>
<dbReference type="EMBL" id="MK358448">
    <property type="protein sequence ID" value="QCW23184.1"/>
    <property type="molecule type" value="Genomic_DNA"/>
</dbReference>
<dbReference type="Proteomes" id="UP000316194">
    <property type="component" value="Segment"/>
</dbReference>
<sequence length="50" mass="5767">MVNAYLVVKGENKTCNNCKVEVIDKSEVDDKLLIKNQSNQFKGWLKKPKK</sequence>
<protein>
    <submittedName>
        <fullName evidence="1">Uncharacterized protein</fullName>
    </submittedName>
</protein>
<accession>A0A513SQ81</accession>
<organism evidence="1 2">
    <name type="scientific">Vibrio phage 5 TSL-2019</name>
    <dbReference type="NCBI Taxonomy" id="2578086"/>
    <lineage>
        <taxon>Viruses</taxon>
        <taxon>Duplodnaviria</taxon>
        <taxon>Heunggongvirae</taxon>
        <taxon>Uroviricota</taxon>
        <taxon>Caudoviricetes</taxon>
        <taxon>Chimalliviridae</taxon>
        <taxon>Gorgonvirinae</taxon>
        <taxon>Aphroditevirus</taxon>
        <taxon>Aphroditevirus USC1</taxon>
    </lineage>
</organism>
<name>A0A513SQ81_9CAUD</name>
<evidence type="ECO:0000313" key="1">
    <source>
        <dbReference type="EMBL" id="QCW23184.1"/>
    </source>
</evidence>
<reference evidence="1 2" key="1">
    <citation type="submission" date="2019-01" db="EMBL/GenBank/DDBJ databases">
        <authorList>
            <person name="Le T.S."/>
            <person name="Kurtboke I."/>
        </authorList>
    </citation>
    <scope>NUCLEOTIDE SEQUENCE [LARGE SCALE GENOMIC DNA]</scope>
</reference>